<evidence type="ECO:0000256" key="1">
    <source>
        <dbReference type="SAM" id="MobiDB-lite"/>
    </source>
</evidence>
<dbReference type="Proteomes" id="UP000565715">
    <property type="component" value="Unassembled WGS sequence"/>
</dbReference>
<feature type="region of interest" description="Disordered" evidence="1">
    <location>
        <begin position="332"/>
        <end position="450"/>
    </location>
</feature>
<feature type="region of interest" description="Disordered" evidence="1">
    <location>
        <begin position="537"/>
        <end position="568"/>
    </location>
</feature>
<gene>
    <name evidence="2" type="ORF">HGA13_15630</name>
</gene>
<accession>A0A846XEW1</accession>
<reference evidence="2 3" key="1">
    <citation type="submission" date="2020-04" db="EMBL/GenBank/DDBJ databases">
        <title>MicrobeNet Type strains.</title>
        <authorList>
            <person name="Nicholson A.C."/>
        </authorList>
    </citation>
    <scope>NUCLEOTIDE SEQUENCE [LARGE SCALE GENOMIC DNA]</scope>
    <source>
        <strain evidence="2 3">DSM 45078</strain>
    </source>
</reference>
<name>A0A846XEW1_9NOCA</name>
<keyword evidence="3" id="KW-1185">Reference proteome</keyword>
<organism evidence="2 3">
    <name type="scientific">Nocardia speluncae</name>
    <dbReference type="NCBI Taxonomy" id="419477"/>
    <lineage>
        <taxon>Bacteria</taxon>
        <taxon>Bacillati</taxon>
        <taxon>Actinomycetota</taxon>
        <taxon>Actinomycetes</taxon>
        <taxon>Mycobacteriales</taxon>
        <taxon>Nocardiaceae</taxon>
        <taxon>Nocardia</taxon>
    </lineage>
</organism>
<feature type="compositionally biased region" description="Pro residues" evidence="1">
    <location>
        <begin position="350"/>
        <end position="361"/>
    </location>
</feature>
<evidence type="ECO:0000313" key="3">
    <source>
        <dbReference type="Proteomes" id="UP000565715"/>
    </source>
</evidence>
<feature type="region of interest" description="Disordered" evidence="1">
    <location>
        <begin position="196"/>
        <end position="215"/>
    </location>
</feature>
<evidence type="ECO:0000313" key="2">
    <source>
        <dbReference type="EMBL" id="NKY34492.1"/>
    </source>
</evidence>
<dbReference type="EMBL" id="JAAXOO010000004">
    <property type="protein sequence ID" value="NKY34492.1"/>
    <property type="molecule type" value="Genomic_DNA"/>
</dbReference>
<dbReference type="AlphaFoldDB" id="A0A846XEW1"/>
<feature type="compositionally biased region" description="Polar residues" evidence="1">
    <location>
        <begin position="373"/>
        <end position="387"/>
    </location>
</feature>
<protein>
    <submittedName>
        <fullName evidence="2">Uncharacterized protein</fullName>
    </submittedName>
</protein>
<sequence>MGFFDLDFTGADAGSLIGGAVGGGFLGPPGAFLGAMAGSFVGGVLVDDKDMGDAVEEAVVAGIGGAGGAWGANLAGKLVKEGLEKGLARAADDGIAGAVKRHVDHKSGLVLVHGPRREGGLPAALGGGFGAYAVSPQSPQVVSIDTTDIGNGSCPAAMPNLRMPVELTGASAAGEMYLGLPGYLCSVWKSFGNGERTAPPAPELPEKASGTETAGVPDYSEKAEQLNTVMAGFAELDAKAVELIATGARRVSDEGHLAVGALIDTVNTRAGEAPPPETSVPTHALDILNDAFGQGREILAQAITANQQISGDVQGLTERLDALQQVFDEHMNGHAPGVSAPPGTLGVTPPGTPGVPSPPGTPGASLRPGTPGVTPQNSGTPEDTPSGRQGAPSPASGTSTDDRVPGTVPTPPGADMTSGMYGTVASGISTTPWTRSAEERPGAADPQLPETGTVTLVAGSVPPGAPVALSASSTAMPATTGAAATSGPATAAGAPPVAATGVVPAPAVPGRTPWTDPAPVRTAPAVGSEFAPVYWSLAAESRQPPRTSEPTEETHSADAFPVESTPRA</sequence>
<proteinExistence type="predicted"/>
<comment type="caution">
    <text evidence="2">The sequence shown here is derived from an EMBL/GenBank/DDBJ whole genome shotgun (WGS) entry which is preliminary data.</text>
</comment>
<dbReference type="RefSeq" id="WP_068046841.1">
    <property type="nucleotide sequence ID" value="NZ_JAAXOO010000004.1"/>
</dbReference>